<dbReference type="AlphaFoldDB" id="A0A9W8CF95"/>
<organism evidence="2 3">
    <name type="scientific">Paspalum vaginatum</name>
    <name type="common">seashore paspalum</name>
    <dbReference type="NCBI Taxonomy" id="158149"/>
    <lineage>
        <taxon>Eukaryota</taxon>
        <taxon>Viridiplantae</taxon>
        <taxon>Streptophyta</taxon>
        <taxon>Embryophyta</taxon>
        <taxon>Tracheophyta</taxon>
        <taxon>Spermatophyta</taxon>
        <taxon>Magnoliopsida</taxon>
        <taxon>Liliopsida</taxon>
        <taxon>Poales</taxon>
        <taxon>Poaceae</taxon>
        <taxon>PACMAD clade</taxon>
        <taxon>Panicoideae</taxon>
        <taxon>Andropogonodae</taxon>
        <taxon>Paspaleae</taxon>
        <taxon>Paspalinae</taxon>
        <taxon>Paspalum</taxon>
    </lineage>
</organism>
<comment type="caution">
    <text evidence="2">The sequence shown here is derived from an EMBL/GenBank/DDBJ whole genome shotgun (WGS) entry which is preliminary data.</text>
</comment>
<protein>
    <submittedName>
        <fullName evidence="2">Uncharacterized protein</fullName>
    </submittedName>
</protein>
<proteinExistence type="predicted"/>
<feature type="region of interest" description="Disordered" evidence="1">
    <location>
        <begin position="42"/>
        <end position="89"/>
    </location>
</feature>
<feature type="compositionally biased region" description="Basic residues" evidence="1">
    <location>
        <begin position="68"/>
        <end position="82"/>
    </location>
</feature>
<evidence type="ECO:0000313" key="3">
    <source>
        <dbReference type="Proteomes" id="UP001164776"/>
    </source>
</evidence>
<feature type="compositionally biased region" description="Basic and acidic residues" evidence="1">
    <location>
        <begin position="42"/>
        <end position="67"/>
    </location>
</feature>
<reference evidence="2 3" key="1">
    <citation type="submission" date="2022-10" db="EMBL/GenBank/DDBJ databases">
        <title>WGS assembly of Paspalum vaginatum 540-79.</title>
        <authorList>
            <person name="Sun G."/>
            <person name="Wase N."/>
            <person name="Shu S."/>
            <person name="Jenkins J."/>
            <person name="Zhou B."/>
            <person name="Torres-Rodriguez J."/>
            <person name="Chen C."/>
            <person name="Sandor L."/>
            <person name="Plott C."/>
            <person name="Yoshinga Y."/>
            <person name="Daum C."/>
            <person name="Qi P."/>
            <person name="Barry K."/>
            <person name="Lipzen A."/>
            <person name="Berry L."/>
            <person name="Pedersen C."/>
            <person name="Gottilla T."/>
            <person name="Foltz A."/>
            <person name="Yu H."/>
            <person name="O'Malley R."/>
            <person name="Zhang C."/>
            <person name="Devos K."/>
            <person name="Sigmon B."/>
            <person name="Yu B."/>
            <person name="Obata T."/>
            <person name="Schmutz J."/>
            <person name="Schnable J."/>
        </authorList>
    </citation>
    <scope>NUCLEOTIDE SEQUENCE [LARGE SCALE GENOMIC DNA]</scope>
    <source>
        <strain evidence="3">cv. 540-79</strain>
    </source>
</reference>
<name>A0A9W8CF95_9POAL</name>
<dbReference type="EMBL" id="MU629671">
    <property type="protein sequence ID" value="KAJ1255582.1"/>
    <property type="molecule type" value="Genomic_DNA"/>
</dbReference>
<evidence type="ECO:0000313" key="2">
    <source>
        <dbReference type="EMBL" id="KAJ1255582.1"/>
    </source>
</evidence>
<keyword evidence="3" id="KW-1185">Reference proteome</keyword>
<gene>
    <name evidence="2" type="ORF">BS78_K183800</name>
</gene>
<evidence type="ECO:0000256" key="1">
    <source>
        <dbReference type="SAM" id="MobiDB-lite"/>
    </source>
</evidence>
<accession>A0A9W8CF95</accession>
<dbReference type="Proteomes" id="UP001164776">
    <property type="component" value="Unassembled WGS sequence"/>
</dbReference>
<sequence length="211" mass="23733">MILRNFSLLVLRINHPHHSRSRPEFALLQGSSAATERADLVRGGHWQHEHPRHGRWEGDEEREERQSSKKARRGRVTGRRRRDPVAATAGVHASLRARDLLQERAREGGAGWRLAVEVREGGGAGAGGCVERRGEPADGEEDWTTRVAYPAWPAAGKRGGVAEGGGRRWEGEDEVEPWKGRAVWFAGPVGRWGFFFLFYKTDFVFCIIIMM</sequence>